<reference evidence="13 14" key="1">
    <citation type="submission" date="2024-02" db="EMBL/GenBank/DDBJ databases">
        <title>De novo assembly and annotation of 12 fungi associated with fruit tree decline syndrome in Ontario, Canada.</title>
        <authorList>
            <person name="Sulman M."/>
            <person name="Ellouze W."/>
            <person name="Ilyukhin E."/>
        </authorList>
    </citation>
    <scope>NUCLEOTIDE SEQUENCE [LARGE SCALE GENOMIC DNA]</scope>
    <source>
        <strain evidence="13 14">M169</strain>
    </source>
</reference>
<dbReference type="PANTHER" id="PTHR11954:SF6">
    <property type="entry name" value="MACROPHAGE MIGRATION INHIBITORY FACTOR"/>
    <property type="match status" value="1"/>
</dbReference>
<evidence type="ECO:0000256" key="3">
    <source>
        <dbReference type="ARBA" id="ARBA00022514"/>
    </source>
</evidence>
<evidence type="ECO:0000256" key="12">
    <source>
        <dbReference type="ARBA" id="ARBA00042730"/>
    </source>
</evidence>
<evidence type="ECO:0000313" key="14">
    <source>
        <dbReference type="Proteomes" id="UP001430848"/>
    </source>
</evidence>
<keyword evidence="14" id="KW-1185">Reference proteome</keyword>
<evidence type="ECO:0000313" key="13">
    <source>
        <dbReference type="EMBL" id="KAK7733249.1"/>
    </source>
</evidence>
<gene>
    <name evidence="13" type="ORF">SLS63_004778</name>
</gene>
<comment type="caution">
    <text evidence="13">The sequence shown here is derived from an EMBL/GenBank/DDBJ whole genome shotgun (WGS) entry which is preliminary data.</text>
</comment>
<evidence type="ECO:0000256" key="1">
    <source>
        <dbReference type="ARBA" id="ARBA00004613"/>
    </source>
</evidence>
<organism evidence="13 14">
    <name type="scientific">Diaporthe eres</name>
    <name type="common">Phomopsis oblonga</name>
    <dbReference type="NCBI Taxonomy" id="83184"/>
    <lineage>
        <taxon>Eukaryota</taxon>
        <taxon>Fungi</taxon>
        <taxon>Dikarya</taxon>
        <taxon>Ascomycota</taxon>
        <taxon>Pezizomycotina</taxon>
        <taxon>Sordariomycetes</taxon>
        <taxon>Sordariomycetidae</taxon>
        <taxon>Diaporthales</taxon>
        <taxon>Diaporthaceae</taxon>
        <taxon>Diaporthe</taxon>
        <taxon>Diaporthe eres species complex</taxon>
    </lineage>
</organism>
<sequence>MSLSERQVVANRHPWTLPQLTEMDELMQPITRRPPGDTVKPAAVTMGRAELSRRKTHYYEEAFSGRCIMDTLRERIQSDSMVVAELKTNVIIGDEFIFITELSAKIAERYQRPLSSIAVHVQHSACIFFAGTFEPAYTLTLSALGAYVQPSTNQRNAYLLSEHLEEALGVPPPRGLIRFVAMPEENVALNGKTLAQSLEEEANGNGSMGVIDEEQPAIFARRKRLSVKSLSNIKASPLAGEITPPTSVEETTPVGEKIKPEKVKVAKRRKSFVAGLFGWPGNRKENEKQVPETP</sequence>
<comment type="catalytic activity">
    <reaction evidence="7">
        <text>L-dopachrome = 5,6-dihydroxyindole-2-carboxylate</text>
        <dbReference type="Rhea" id="RHEA:13041"/>
        <dbReference type="ChEBI" id="CHEBI:16875"/>
        <dbReference type="ChEBI" id="CHEBI:57509"/>
        <dbReference type="EC" id="5.3.3.12"/>
    </reaction>
</comment>
<dbReference type="Pfam" id="PF01187">
    <property type="entry name" value="MIF"/>
    <property type="match status" value="1"/>
</dbReference>
<name>A0ABR1PCY9_DIAER</name>
<dbReference type="InterPro" id="IPR001398">
    <property type="entry name" value="Macrophage_inhib_fac"/>
</dbReference>
<dbReference type="InterPro" id="IPR014347">
    <property type="entry name" value="Tautomerase/MIF_sf"/>
</dbReference>
<dbReference type="Gene3D" id="3.30.429.10">
    <property type="entry name" value="Macrophage Migration Inhibitory Factor"/>
    <property type="match status" value="1"/>
</dbReference>
<evidence type="ECO:0000256" key="4">
    <source>
        <dbReference type="ARBA" id="ARBA00022525"/>
    </source>
</evidence>
<keyword evidence="4" id="KW-0964">Secreted</keyword>
<dbReference type="EMBL" id="JAKNSF020000018">
    <property type="protein sequence ID" value="KAK7733249.1"/>
    <property type="molecule type" value="Genomic_DNA"/>
</dbReference>
<comment type="subcellular location">
    <subcellularLocation>
        <location evidence="1">Secreted</location>
    </subcellularLocation>
</comment>
<dbReference type="PANTHER" id="PTHR11954">
    <property type="entry name" value="D-DOPACHROME DECARBOXYLASE"/>
    <property type="match status" value="1"/>
</dbReference>
<comment type="similarity">
    <text evidence="2">Belongs to the MIF family.</text>
</comment>
<dbReference type="SUPFAM" id="SSF55331">
    <property type="entry name" value="Tautomerase/MIF"/>
    <property type="match status" value="1"/>
</dbReference>
<keyword evidence="5" id="KW-0413">Isomerase</keyword>
<proteinExistence type="inferred from homology"/>
<dbReference type="EC" id="5.3.3.12" evidence="8"/>
<comment type="catalytic activity">
    <reaction evidence="6">
        <text>3-phenylpyruvate = enol-phenylpyruvate</text>
        <dbReference type="Rhea" id="RHEA:17097"/>
        <dbReference type="ChEBI" id="CHEBI:16815"/>
        <dbReference type="ChEBI" id="CHEBI:18005"/>
        <dbReference type="EC" id="5.3.2.1"/>
    </reaction>
</comment>
<keyword evidence="3" id="KW-0202">Cytokine</keyword>
<evidence type="ECO:0000256" key="11">
    <source>
        <dbReference type="ARBA" id="ARBA00041912"/>
    </source>
</evidence>
<evidence type="ECO:0000256" key="8">
    <source>
        <dbReference type="ARBA" id="ARBA00038932"/>
    </source>
</evidence>
<evidence type="ECO:0000256" key="5">
    <source>
        <dbReference type="ARBA" id="ARBA00023235"/>
    </source>
</evidence>
<evidence type="ECO:0000256" key="6">
    <source>
        <dbReference type="ARBA" id="ARBA00036735"/>
    </source>
</evidence>
<dbReference type="Proteomes" id="UP001430848">
    <property type="component" value="Unassembled WGS sequence"/>
</dbReference>
<dbReference type="EC" id="5.3.2.1" evidence="9"/>
<evidence type="ECO:0000256" key="7">
    <source>
        <dbReference type="ARBA" id="ARBA00036823"/>
    </source>
</evidence>
<evidence type="ECO:0000256" key="10">
    <source>
        <dbReference type="ARBA" id="ARBA00041631"/>
    </source>
</evidence>
<evidence type="ECO:0000256" key="2">
    <source>
        <dbReference type="ARBA" id="ARBA00005851"/>
    </source>
</evidence>
<accession>A0ABR1PCY9</accession>
<protein>
    <recommendedName>
        <fullName evidence="12">L-dopachrome isomerase</fullName>
        <ecNumber evidence="9">5.3.2.1</ecNumber>
        <ecNumber evidence="8">5.3.3.12</ecNumber>
    </recommendedName>
    <alternativeName>
        <fullName evidence="10">L-dopachrome tautomerase</fullName>
    </alternativeName>
    <alternativeName>
        <fullName evidence="11">Phenylpyruvate tautomerase</fullName>
    </alternativeName>
</protein>
<evidence type="ECO:0000256" key="9">
    <source>
        <dbReference type="ARBA" id="ARBA00039086"/>
    </source>
</evidence>